<protein>
    <submittedName>
        <fullName evidence="1">Uncharacterized protein</fullName>
    </submittedName>
</protein>
<evidence type="ECO:0000313" key="1">
    <source>
        <dbReference type="EMBL" id="AUF82137.1"/>
    </source>
</evidence>
<dbReference type="EMBL" id="KY322437">
    <property type="protein sequence ID" value="AUF82137.1"/>
    <property type="molecule type" value="Genomic_DNA"/>
</dbReference>
<gene>
    <name evidence="1" type="ORF">TetV_045</name>
</gene>
<accession>A0A2P0VML7</accession>
<proteinExistence type="predicted"/>
<keyword evidence="2" id="KW-1185">Reference proteome</keyword>
<reference evidence="1" key="1">
    <citation type="journal article" date="2018" name="Virology">
        <title>A giant virus infecting green algae encodes key fermentation genes.</title>
        <authorList>
            <person name="Schvarcz C.R."/>
            <person name="Steward G.F."/>
        </authorList>
    </citation>
    <scope>NUCLEOTIDE SEQUENCE [LARGE SCALE GENOMIC DNA]</scope>
</reference>
<organism evidence="1">
    <name type="scientific">Tetraselmis virus 1</name>
    <dbReference type="NCBI Taxonomy" id="2060617"/>
    <lineage>
        <taxon>Viruses</taxon>
        <taxon>Varidnaviria</taxon>
        <taxon>Bamfordvirae</taxon>
        <taxon>Nucleocytoviricota</taxon>
        <taxon>Megaviricetes</taxon>
        <taxon>Imitervirales</taxon>
        <taxon>Allomimiviridae</taxon>
        <taxon>Oceanusvirus</taxon>
        <taxon>Oceanusvirus kaneohense</taxon>
    </lineage>
</organism>
<dbReference type="Proteomes" id="UP000244773">
    <property type="component" value="Segment"/>
</dbReference>
<sequence length="95" mass="11032">MITTNGIFKMKPCPYGIQGELKKQHNPKKATIRLYNQTYIATKVKHNIIIKPDHLEYNVYNVYDQEDPHNVCRVEYVFPVADYDTPIDITDTSDG</sequence>
<name>A0A2P0VML7_9VIRU</name>
<evidence type="ECO:0000313" key="2">
    <source>
        <dbReference type="Proteomes" id="UP000244773"/>
    </source>
</evidence>